<comment type="caution">
    <text evidence="1">The sequence shown here is derived from an EMBL/GenBank/DDBJ whole genome shotgun (WGS) entry which is preliminary data.</text>
</comment>
<organism evidence="1 2">
    <name type="scientific">Flavobacterium aurantiibacter</name>
    <dbReference type="NCBI Taxonomy" id="2023067"/>
    <lineage>
        <taxon>Bacteria</taxon>
        <taxon>Pseudomonadati</taxon>
        <taxon>Bacteroidota</taxon>
        <taxon>Flavobacteriia</taxon>
        <taxon>Flavobacteriales</taxon>
        <taxon>Flavobacteriaceae</taxon>
        <taxon>Flavobacterium</taxon>
    </lineage>
</organism>
<keyword evidence="2" id="KW-1185">Reference proteome</keyword>
<protein>
    <submittedName>
        <fullName evidence="1">Uncharacterized protein</fullName>
    </submittedName>
</protein>
<evidence type="ECO:0000313" key="2">
    <source>
        <dbReference type="Proteomes" id="UP000216035"/>
    </source>
</evidence>
<accession>A0A255ZXZ0</accession>
<dbReference type="AlphaFoldDB" id="A0A255ZXZ0"/>
<gene>
    <name evidence="1" type="ORF">CHX27_04745</name>
</gene>
<name>A0A255ZXZ0_9FLAO</name>
<sequence>MYGGTRNFQSKRAVTFFFIKRMQFIDRTNRFVDKIQSYLKRIIEIYELNQRLDLQELIFLTLFSFFDILRGYDFVETDFAALIAWKARR</sequence>
<reference evidence="1 2" key="1">
    <citation type="submission" date="2017-07" db="EMBL/GenBank/DDBJ databases">
        <title>Flavobacterium cyanobacteriorum sp. nov., isolated from cyanobacterial aggregates in a eutrophic lake.</title>
        <authorList>
            <person name="Cai H."/>
        </authorList>
    </citation>
    <scope>NUCLEOTIDE SEQUENCE [LARGE SCALE GENOMIC DNA]</scope>
    <source>
        <strain evidence="1 2">TH167</strain>
    </source>
</reference>
<dbReference type="EMBL" id="NOXX01000167">
    <property type="protein sequence ID" value="OYQ46358.1"/>
    <property type="molecule type" value="Genomic_DNA"/>
</dbReference>
<evidence type="ECO:0000313" key="1">
    <source>
        <dbReference type="EMBL" id="OYQ46358.1"/>
    </source>
</evidence>
<dbReference type="Proteomes" id="UP000216035">
    <property type="component" value="Unassembled WGS sequence"/>
</dbReference>
<proteinExistence type="predicted"/>